<organism evidence="2">
    <name type="scientific">Nitrosopumilaceae spindle-shaped virus</name>
    <dbReference type="NCBI Taxonomy" id="3065433"/>
    <lineage>
        <taxon>Viruses</taxon>
    </lineage>
</organism>
<evidence type="ECO:0000313" key="2">
    <source>
        <dbReference type="EMBL" id="DBA51977.1"/>
    </source>
</evidence>
<dbReference type="EMBL" id="BK067788">
    <property type="protein sequence ID" value="DBA51977.1"/>
    <property type="molecule type" value="Genomic_DNA"/>
</dbReference>
<name>A0AAT9JAH3_9VIRU</name>
<keyword evidence="1" id="KW-0812">Transmembrane</keyword>
<sequence>MSDILWQITSEYVLGPTCLMIMVAGTSFMILESIKQRKGKSLLDDKKNGKFLLDDKLGGK</sequence>
<protein>
    <submittedName>
        <fullName evidence="2">ORF19</fullName>
    </submittedName>
</protein>
<keyword evidence="1" id="KW-1133">Transmembrane helix</keyword>
<accession>A0AAT9JAH3</accession>
<reference evidence="2" key="1">
    <citation type="journal article" date="2024" name="Environ. Microbiol. Rep.">
        <title>Hiding in plain sight: The discovery of complete genomes of 11 hypothetical spindle-shaped viruses that putatively infect mesophilic ammonia-oxidizing archaea.</title>
        <authorList>
            <person name="Ni Y."/>
            <person name="Xu T."/>
            <person name="Yan S."/>
            <person name="Chen L."/>
            <person name="Wang Y."/>
        </authorList>
    </citation>
    <scope>NUCLEOTIDE SEQUENCE</scope>
    <source>
        <strain evidence="2">NTM1</strain>
    </source>
</reference>
<proteinExistence type="predicted"/>
<reference evidence="2" key="2">
    <citation type="submission" date="2024-03" db="EMBL/GenBank/DDBJ databases">
        <authorList>
            <person name="Ni Y."/>
            <person name="Xu T."/>
            <person name="Yan S."/>
            <person name="Chen L."/>
            <person name="Wang Y."/>
        </authorList>
    </citation>
    <scope>NUCLEOTIDE SEQUENCE</scope>
    <source>
        <strain evidence="2">NTM1</strain>
    </source>
</reference>
<evidence type="ECO:0000256" key="1">
    <source>
        <dbReference type="SAM" id="Phobius"/>
    </source>
</evidence>
<keyword evidence="1" id="KW-0472">Membrane</keyword>
<feature type="transmembrane region" description="Helical" evidence="1">
    <location>
        <begin position="12"/>
        <end position="31"/>
    </location>
</feature>